<dbReference type="KEGG" id="vg:55003117"/>
<dbReference type="GeneID" id="55003117"/>
<accession>A0A385IGG1</accession>
<dbReference type="Proteomes" id="UP000263979">
    <property type="component" value="Segment"/>
</dbReference>
<protein>
    <submittedName>
        <fullName evidence="1">Uncharacterized protein</fullName>
    </submittedName>
</protein>
<evidence type="ECO:0000313" key="2">
    <source>
        <dbReference type="Proteomes" id="UP000263979"/>
    </source>
</evidence>
<organism evidence="1 2">
    <name type="scientific">Dickeya phage Mysterion</name>
    <dbReference type="NCBI Taxonomy" id="2320193"/>
    <lineage>
        <taxon>Viruses</taxon>
        <taxon>Duplodnaviria</taxon>
        <taxon>Heunggongvirae</taxon>
        <taxon>Uroviricota</taxon>
        <taxon>Caudoviricetes</taxon>
        <taxon>Autographivirales</taxon>
        <taxon>Autotranscriptaviridae</taxon>
        <taxon>Studiervirinae</taxon>
        <taxon>Aarhusvirus</taxon>
        <taxon>Aarhusvirus mysterion</taxon>
    </lineage>
</organism>
<proteinExistence type="predicted"/>
<name>A0A385IGG1_9CAUD</name>
<dbReference type="EMBL" id="MH807817">
    <property type="protein sequence ID" value="AXY81935.1"/>
    <property type="molecule type" value="Genomic_DNA"/>
</dbReference>
<sequence>MLNKRYNLNARVLGNTAQAYADRLKTDKKYTIAQTLKSWNMIVEREGKSGTYSFPTTGYTRKAQLIADLERCAEQLRELAECKDTVYDVEQAHKEALLANMPFDGTCSGVQLAKLTDNVVATAQAHNKTHLDTILNDARKALAAVNAAISEHMAGYDVRTMELAAKAQGPNRDSMNSIIQCLCRDSRSRLNDLTKLRVKFSEDLRDLEARIVPAQVVATAPEHNKTHFVTVTVGSSRVKVKADFQTRLYPRDMSKSRLEESVSCLNEFIKNEFKFTVVSVVTTMGDTHGDLKAIVTTE</sequence>
<reference evidence="2" key="1">
    <citation type="submission" date="2018-08" db="EMBL/GenBank/DDBJ databases">
        <title>SRE bacteriophages.</title>
        <authorList>
            <person name="Carstens A.B."/>
            <person name="Djurhuus A.M."/>
            <person name="Kot W."/>
            <person name="Hansen L.H."/>
        </authorList>
    </citation>
    <scope>NUCLEOTIDE SEQUENCE [LARGE SCALE GENOMIC DNA]</scope>
</reference>
<keyword evidence="2" id="KW-1185">Reference proteome</keyword>
<dbReference type="RefSeq" id="YP_009812031.1">
    <property type="nucleotide sequence ID" value="NC_048060.1"/>
</dbReference>
<evidence type="ECO:0000313" key="1">
    <source>
        <dbReference type="EMBL" id="AXY81935.1"/>
    </source>
</evidence>